<feature type="transmembrane region" description="Helical" evidence="5">
    <location>
        <begin position="309"/>
        <end position="342"/>
    </location>
</feature>
<comment type="caution">
    <text evidence="7">The sequence shown here is derived from an EMBL/GenBank/DDBJ whole genome shotgun (WGS) entry which is preliminary data.</text>
</comment>
<keyword evidence="5" id="KW-0812">Transmembrane</keyword>
<keyword evidence="2 4" id="KW-0863">Zinc-finger</keyword>
<evidence type="ECO:0000259" key="6">
    <source>
        <dbReference type="PROSITE" id="PS51999"/>
    </source>
</evidence>
<evidence type="ECO:0000256" key="4">
    <source>
        <dbReference type="PROSITE-ProRule" id="PRU01343"/>
    </source>
</evidence>
<keyword evidence="5" id="KW-0472">Membrane</keyword>
<dbReference type="GO" id="GO:0008270">
    <property type="term" value="F:zinc ion binding"/>
    <property type="evidence" value="ECO:0007669"/>
    <property type="project" value="UniProtKB-KW"/>
</dbReference>
<gene>
    <name evidence="7" type="ORF">ISN45_At05g027150</name>
</gene>
<keyword evidence="3" id="KW-0862">Zinc</keyword>
<feature type="domain" description="GRF-type" evidence="6">
    <location>
        <begin position="161"/>
        <end position="200"/>
    </location>
</feature>
<dbReference type="EMBL" id="JAEFBK010000005">
    <property type="protein sequence ID" value="KAG7603768.1"/>
    <property type="molecule type" value="Genomic_DNA"/>
</dbReference>
<accession>A0A8T2CTZ5</accession>
<proteinExistence type="predicted"/>
<dbReference type="PANTHER" id="PTHR33248">
    <property type="entry name" value="ZINC ION-BINDING PROTEIN"/>
    <property type="match status" value="1"/>
</dbReference>
<dbReference type="Proteomes" id="UP000694240">
    <property type="component" value="Chromosome 5"/>
</dbReference>
<protein>
    <recommendedName>
        <fullName evidence="6">GRF-type domain-containing protein</fullName>
    </recommendedName>
</protein>
<name>A0A8T2CTZ5_9BRAS</name>
<sequence length="359" mass="40590">MPTFYGTSEILDRTLWWFPVSHLLDLLRSLVLKSAIEKPLESKCSLALKLELSLKFSSKSLEFRCFATLVVHCPHRNSLTATSELAMKMAAEGLSLNLIQMLLFSYGLSPQFGSQLLGPQSLQSRPNLKNKVSTFLPDWPRNSYPRIQDGGRWERGFLSKCECGLDVVIYTSASKTNPGRPFFRCPTKQDDHLFKWVEDGVYEKVADALPKFSIIDSEINNAKSEVTIEIEVLKAMVEELKEEGMWTKREIKKWKWMSTLSLQVLVIVVEFVLPMIVVEDVLVVVIVIEHELLMMLFVFVILELLHLVILVLVAVVILVILVLVAVVILVILVLVAVVILMILVRAAFVILEVPNLVVC</sequence>
<evidence type="ECO:0000256" key="2">
    <source>
        <dbReference type="ARBA" id="ARBA00022771"/>
    </source>
</evidence>
<evidence type="ECO:0000256" key="1">
    <source>
        <dbReference type="ARBA" id="ARBA00022723"/>
    </source>
</evidence>
<keyword evidence="5" id="KW-1133">Transmembrane helix</keyword>
<dbReference type="AlphaFoldDB" id="A0A8T2CTZ5"/>
<keyword evidence="8" id="KW-1185">Reference proteome</keyword>
<evidence type="ECO:0000256" key="3">
    <source>
        <dbReference type="ARBA" id="ARBA00022833"/>
    </source>
</evidence>
<reference evidence="7 8" key="1">
    <citation type="submission" date="2020-12" db="EMBL/GenBank/DDBJ databases">
        <title>Concerted genomic and epigenomic changes stabilize Arabidopsis allopolyploids.</title>
        <authorList>
            <person name="Chen Z."/>
        </authorList>
    </citation>
    <scope>NUCLEOTIDE SEQUENCE [LARGE SCALE GENOMIC DNA]</scope>
    <source>
        <strain evidence="7">Allo738</strain>
        <tissue evidence="7">Leaf</tissue>
    </source>
</reference>
<feature type="transmembrane region" description="Helical" evidence="5">
    <location>
        <begin position="256"/>
        <end position="276"/>
    </location>
</feature>
<keyword evidence="1" id="KW-0479">Metal-binding</keyword>
<dbReference type="InterPro" id="IPR010666">
    <property type="entry name" value="Znf_GRF"/>
</dbReference>
<dbReference type="PROSITE" id="PS51999">
    <property type="entry name" value="ZF_GRF"/>
    <property type="match status" value="1"/>
</dbReference>
<evidence type="ECO:0000256" key="5">
    <source>
        <dbReference type="SAM" id="Phobius"/>
    </source>
</evidence>
<evidence type="ECO:0000313" key="7">
    <source>
        <dbReference type="EMBL" id="KAG7603768.1"/>
    </source>
</evidence>
<organism evidence="7 8">
    <name type="scientific">Arabidopsis thaliana x Arabidopsis arenosa</name>
    <dbReference type="NCBI Taxonomy" id="1240361"/>
    <lineage>
        <taxon>Eukaryota</taxon>
        <taxon>Viridiplantae</taxon>
        <taxon>Streptophyta</taxon>
        <taxon>Embryophyta</taxon>
        <taxon>Tracheophyta</taxon>
        <taxon>Spermatophyta</taxon>
        <taxon>Magnoliopsida</taxon>
        <taxon>eudicotyledons</taxon>
        <taxon>Gunneridae</taxon>
        <taxon>Pentapetalae</taxon>
        <taxon>rosids</taxon>
        <taxon>malvids</taxon>
        <taxon>Brassicales</taxon>
        <taxon>Brassicaceae</taxon>
        <taxon>Camelineae</taxon>
        <taxon>Arabidopsis</taxon>
    </lineage>
</organism>
<evidence type="ECO:0000313" key="8">
    <source>
        <dbReference type="Proteomes" id="UP000694240"/>
    </source>
</evidence>